<evidence type="ECO:0000313" key="3">
    <source>
        <dbReference type="Proteomes" id="UP000243217"/>
    </source>
</evidence>
<dbReference type="EMBL" id="JNBS01001988">
    <property type="protein sequence ID" value="OQR96114.1"/>
    <property type="molecule type" value="Genomic_DNA"/>
</dbReference>
<protein>
    <submittedName>
        <fullName evidence="2">Uncharacterized protein</fullName>
    </submittedName>
</protein>
<feature type="compositionally biased region" description="Polar residues" evidence="1">
    <location>
        <begin position="13"/>
        <end position="24"/>
    </location>
</feature>
<accession>A0A1V9ZDN6</accession>
<evidence type="ECO:0000256" key="1">
    <source>
        <dbReference type="SAM" id="MobiDB-lite"/>
    </source>
</evidence>
<reference evidence="2 3" key="1">
    <citation type="journal article" date="2014" name="Genome Biol. Evol.">
        <title>The secreted proteins of Achlya hypogyna and Thraustotheca clavata identify the ancestral oomycete secretome and reveal gene acquisitions by horizontal gene transfer.</title>
        <authorList>
            <person name="Misner I."/>
            <person name="Blouin N."/>
            <person name="Leonard G."/>
            <person name="Richards T.A."/>
            <person name="Lane C.E."/>
        </authorList>
    </citation>
    <scope>NUCLEOTIDE SEQUENCE [LARGE SCALE GENOMIC DNA]</scope>
    <source>
        <strain evidence="2 3">ATCC 34112</strain>
    </source>
</reference>
<organism evidence="2 3">
    <name type="scientific">Thraustotheca clavata</name>
    <dbReference type="NCBI Taxonomy" id="74557"/>
    <lineage>
        <taxon>Eukaryota</taxon>
        <taxon>Sar</taxon>
        <taxon>Stramenopiles</taxon>
        <taxon>Oomycota</taxon>
        <taxon>Saprolegniomycetes</taxon>
        <taxon>Saprolegniales</taxon>
        <taxon>Achlyaceae</taxon>
        <taxon>Thraustotheca</taxon>
    </lineage>
</organism>
<sequence>MSSDKTPEILALPSSTSTPDSAPLNITANGAGIALDHLGPMVVQPDGTLMRIKDWDTKTDHEKEMIKRVITKRNKERLDALALAQSAEMD</sequence>
<dbReference type="OrthoDB" id="4590138at2759"/>
<name>A0A1V9ZDN6_9STRA</name>
<dbReference type="STRING" id="74557.A0A1V9ZDN6"/>
<dbReference type="PANTHER" id="PTHR39474">
    <property type="entry name" value="UNNAMED PRODUCT"/>
    <property type="match status" value="1"/>
</dbReference>
<dbReference type="AlphaFoldDB" id="A0A1V9ZDN6"/>
<keyword evidence="3" id="KW-1185">Reference proteome</keyword>
<proteinExistence type="predicted"/>
<comment type="caution">
    <text evidence="2">The sequence shown here is derived from an EMBL/GenBank/DDBJ whole genome shotgun (WGS) entry which is preliminary data.</text>
</comment>
<evidence type="ECO:0000313" key="2">
    <source>
        <dbReference type="EMBL" id="OQR96114.1"/>
    </source>
</evidence>
<dbReference type="Proteomes" id="UP000243217">
    <property type="component" value="Unassembled WGS sequence"/>
</dbReference>
<gene>
    <name evidence="2" type="ORF">THRCLA_22023</name>
</gene>
<dbReference type="PANTHER" id="PTHR39474:SF1">
    <property type="entry name" value="FUNGAL SPECIFIC TRANSCRIPTION FACTOR"/>
    <property type="match status" value="1"/>
</dbReference>
<feature type="region of interest" description="Disordered" evidence="1">
    <location>
        <begin position="1"/>
        <end position="24"/>
    </location>
</feature>